<organism evidence="1 2">
    <name type="scientific">Smallanthus sonchifolius</name>
    <dbReference type="NCBI Taxonomy" id="185202"/>
    <lineage>
        <taxon>Eukaryota</taxon>
        <taxon>Viridiplantae</taxon>
        <taxon>Streptophyta</taxon>
        <taxon>Embryophyta</taxon>
        <taxon>Tracheophyta</taxon>
        <taxon>Spermatophyta</taxon>
        <taxon>Magnoliopsida</taxon>
        <taxon>eudicotyledons</taxon>
        <taxon>Gunneridae</taxon>
        <taxon>Pentapetalae</taxon>
        <taxon>asterids</taxon>
        <taxon>campanulids</taxon>
        <taxon>Asterales</taxon>
        <taxon>Asteraceae</taxon>
        <taxon>Asteroideae</taxon>
        <taxon>Heliantheae alliance</taxon>
        <taxon>Millerieae</taxon>
        <taxon>Smallanthus</taxon>
    </lineage>
</organism>
<comment type="caution">
    <text evidence="1">The sequence shown here is derived from an EMBL/GenBank/DDBJ whole genome shotgun (WGS) entry which is preliminary data.</text>
</comment>
<proteinExistence type="predicted"/>
<dbReference type="Proteomes" id="UP001056120">
    <property type="component" value="Linkage Group LG03"/>
</dbReference>
<evidence type="ECO:0000313" key="2">
    <source>
        <dbReference type="Proteomes" id="UP001056120"/>
    </source>
</evidence>
<accession>A0ACB9JS50</accession>
<sequence>MNRNQEEGTAMDGSESVGMSERVGNMIIYVPKSLNMLEYILYMLSLATYYMTPEAFDVRVASQKLLSMSLLTPYRF</sequence>
<reference evidence="1 2" key="2">
    <citation type="journal article" date="2022" name="Mol. Ecol. Resour.">
        <title>The genomes of chicory, endive, great burdock and yacon provide insights into Asteraceae paleo-polyploidization history and plant inulin production.</title>
        <authorList>
            <person name="Fan W."/>
            <person name="Wang S."/>
            <person name="Wang H."/>
            <person name="Wang A."/>
            <person name="Jiang F."/>
            <person name="Liu H."/>
            <person name="Zhao H."/>
            <person name="Xu D."/>
            <person name="Zhang Y."/>
        </authorList>
    </citation>
    <scope>NUCLEOTIDE SEQUENCE [LARGE SCALE GENOMIC DNA]</scope>
    <source>
        <strain evidence="2">cv. Yunnan</strain>
        <tissue evidence="1">Leaves</tissue>
    </source>
</reference>
<keyword evidence="2" id="KW-1185">Reference proteome</keyword>
<reference evidence="2" key="1">
    <citation type="journal article" date="2022" name="Mol. Ecol. Resour.">
        <title>The genomes of chicory, endive, great burdock and yacon provide insights into Asteraceae palaeo-polyploidization history and plant inulin production.</title>
        <authorList>
            <person name="Fan W."/>
            <person name="Wang S."/>
            <person name="Wang H."/>
            <person name="Wang A."/>
            <person name="Jiang F."/>
            <person name="Liu H."/>
            <person name="Zhao H."/>
            <person name="Xu D."/>
            <person name="Zhang Y."/>
        </authorList>
    </citation>
    <scope>NUCLEOTIDE SEQUENCE [LARGE SCALE GENOMIC DNA]</scope>
    <source>
        <strain evidence="2">cv. Yunnan</strain>
    </source>
</reference>
<dbReference type="EMBL" id="CM042020">
    <property type="protein sequence ID" value="KAI3822847.1"/>
    <property type="molecule type" value="Genomic_DNA"/>
</dbReference>
<gene>
    <name evidence="1" type="ORF">L1987_10446</name>
</gene>
<name>A0ACB9JS50_9ASTR</name>
<protein>
    <submittedName>
        <fullName evidence="1">Uncharacterized protein</fullName>
    </submittedName>
</protein>
<evidence type="ECO:0000313" key="1">
    <source>
        <dbReference type="EMBL" id="KAI3822847.1"/>
    </source>
</evidence>